<dbReference type="InterPro" id="IPR021109">
    <property type="entry name" value="Peptidase_aspartic_dom_sf"/>
</dbReference>
<dbReference type="EMBL" id="JABANO010025253">
    <property type="protein sequence ID" value="KAF4720545.1"/>
    <property type="molecule type" value="Genomic_DNA"/>
</dbReference>
<dbReference type="Proteomes" id="UP000553632">
    <property type="component" value="Unassembled WGS sequence"/>
</dbReference>
<reference evidence="2 3" key="1">
    <citation type="submission" date="2020-04" db="EMBL/GenBank/DDBJ databases">
        <title>Perkinsus olseni comparative genomics.</title>
        <authorList>
            <person name="Bogema D.R."/>
        </authorList>
    </citation>
    <scope>NUCLEOTIDE SEQUENCE [LARGE SCALE GENOMIC DNA]</scope>
    <source>
        <strain evidence="2 3">ATCC PRA-207</strain>
    </source>
</reference>
<feature type="domain" description="Peptidase A1" evidence="1">
    <location>
        <begin position="1"/>
        <end position="273"/>
    </location>
</feature>
<dbReference type="InterPro" id="IPR033121">
    <property type="entry name" value="PEPTIDASE_A1"/>
</dbReference>
<feature type="non-terminal residue" evidence="2">
    <location>
        <position position="279"/>
    </location>
</feature>
<proteinExistence type="predicted"/>
<dbReference type="PROSITE" id="PS51767">
    <property type="entry name" value="PEPTIDASE_A1"/>
    <property type="match status" value="1"/>
</dbReference>
<dbReference type="AlphaFoldDB" id="A0A7J6RIR6"/>
<name>A0A7J6RIR6_PEROL</name>
<dbReference type="SUPFAM" id="SSF50630">
    <property type="entry name" value="Acid proteases"/>
    <property type="match status" value="1"/>
</dbReference>
<protein>
    <recommendedName>
        <fullName evidence="1">Peptidase A1 domain-containing protein</fullName>
    </recommendedName>
</protein>
<gene>
    <name evidence="2" type="ORF">FOZ63_012093</name>
</gene>
<sequence length="279" mass="31564">KNPCNDIETRKRFRVEFTADKEVYHYVQHTGALLAVGTILRPTGHTQNLQQSKDSNVIDRLSYSISLKQGEDVEDGKLVVGGTPSNDGDTVHIRLWRRSESYRKIFIPIVAVRLIHNDNVTRQSFPRGFPERFSPQPLPRKLHLIDSGTSVIDVPRSIFDAVVRNLKATVAAFDPTDAKVHDNILWEGDDLPVQLIRPSHVKFLPTIIYSVIAEGGDIVDIRISPKHYVGSCSEAKCAVYISVTERTLVCLGQPFFRAYITHVDLEDKLLSITPYHRRQ</sequence>
<comment type="caution">
    <text evidence="2">The sequence shown here is derived from an EMBL/GenBank/DDBJ whole genome shotgun (WGS) entry which is preliminary data.</text>
</comment>
<keyword evidence="3" id="KW-1185">Reference proteome</keyword>
<dbReference type="Pfam" id="PF00026">
    <property type="entry name" value="Asp"/>
    <property type="match status" value="1"/>
</dbReference>
<evidence type="ECO:0000259" key="1">
    <source>
        <dbReference type="PROSITE" id="PS51767"/>
    </source>
</evidence>
<dbReference type="Gene3D" id="2.40.70.10">
    <property type="entry name" value="Acid Proteases"/>
    <property type="match status" value="1"/>
</dbReference>
<organism evidence="2 3">
    <name type="scientific">Perkinsus olseni</name>
    <name type="common">Perkinsus atlanticus</name>
    <dbReference type="NCBI Taxonomy" id="32597"/>
    <lineage>
        <taxon>Eukaryota</taxon>
        <taxon>Sar</taxon>
        <taxon>Alveolata</taxon>
        <taxon>Perkinsozoa</taxon>
        <taxon>Perkinsea</taxon>
        <taxon>Perkinsida</taxon>
        <taxon>Perkinsidae</taxon>
        <taxon>Perkinsus</taxon>
    </lineage>
</organism>
<evidence type="ECO:0000313" key="2">
    <source>
        <dbReference type="EMBL" id="KAF4720545.1"/>
    </source>
</evidence>
<evidence type="ECO:0000313" key="3">
    <source>
        <dbReference type="Proteomes" id="UP000553632"/>
    </source>
</evidence>
<accession>A0A7J6RIR6</accession>